<dbReference type="STRING" id="1030841.HMPREF9370_1803"/>
<organism evidence="1 2">
    <name type="scientific">Neisseria wadsworthii 9715</name>
    <dbReference type="NCBI Taxonomy" id="1030841"/>
    <lineage>
        <taxon>Bacteria</taxon>
        <taxon>Pseudomonadati</taxon>
        <taxon>Pseudomonadota</taxon>
        <taxon>Betaproteobacteria</taxon>
        <taxon>Neisseriales</taxon>
        <taxon>Neisseriaceae</taxon>
        <taxon>Neisseria</taxon>
    </lineage>
</organism>
<dbReference type="HOGENOM" id="CLU_3313404_0_0_4"/>
<evidence type="ECO:0000313" key="2">
    <source>
        <dbReference type="Proteomes" id="UP000005336"/>
    </source>
</evidence>
<comment type="caution">
    <text evidence="1">The sequence shown here is derived from an EMBL/GenBank/DDBJ whole genome shotgun (WGS) entry which is preliminary data.</text>
</comment>
<evidence type="ECO:0000313" key="1">
    <source>
        <dbReference type="EMBL" id="EGZ45074.1"/>
    </source>
</evidence>
<reference evidence="1 2" key="1">
    <citation type="submission" date="2011-06" db="EMBL/GenBank/DDBJ databases">
        <authorList>
            <person name="Muzny D."/>
            <person name="Qin X."/>
            <person name="Deng J."/>
            <person name="Jiang H."/>
            <person name="Liu Y."/>
            <person name="Qu J."/>
            <person name="Song X.-Z."/>
            <person name="Zhang L."/>
            <person name="Thornton R."/>
            <person name="Coyle M."/>
            <person name="Francisco L."/>
            <person name="Jackson L."/>
            <person name="Javaid M."/>
            <person name="Korchina V."/>
            <person name="Kovar C."/>
            <person name="Mata R."/>
            <person name="Mathew T."/>
            <person name="Ngo R."/>
            <person name="Nguyen L."/>
            <person name="Nguyen N."/>
            <person name="Okwuonu G."/>
            <person name="Ongeri F."/>
            <person name="Pham C."/>
            <person name="Simmons D."/>
            <person name="Wilczek-Boney K."/>
            <person name="Hale W."/>
            <person name="Jakkamsetti A."/>
            <person name="Pham P."/>
            <person name="Ruth R."/>
            <person name="San Lucas F."/>
            <person name="Warren J."/>
            <person name="Zhang J."/>
            <person name="Zhao Z."/>
            <person name="Zhou C."/>
            <person name="Zhu D."/>
            <person name="Lee S."/>
            <person name="Bess C."/>
            <person name="Blankenburg K."/>
            <person name="Forbes L."/>
            <person name="Fu Q."/>
            <person name="Gubbala S."/>
            <person name="Hirani K."/>
            <person name="Jayaseelan J.C."/>
            <person name="Lara F."/>
            <person name="Munidasa M."/>
            <person name="Palculict T."/>
            <person name="Patil S."/>
            <person name="Pu L.-L."/>
            <person name="Saada N."/>
            <person name="Tang L."/>
            <person name="Weissenberger G."/>
            <person name="Zhu Y."/>
            <person name="Hemphill L."/>
            <person name="Shang Y."/>
            <person name="Youmans B."/>
            <person name="Ayvaz T."/>
            <person name="Ross M."/>
            <person name="Santibanez J."/>
            <person name="Aqrawi P."/>
            <person name="Gross S."/>
            <person name="Joshi V."/>
            <person name="Fowler G."/>
            <person name="Nazareth L."/>
            <person name="Reid J."/>
            <person name="Worley K."/>
            <person name="Petrosino J."/>
            <person name="Highlander S."/>
            <person name="Gibbs R."/>
        </authorList>
    </citation>
    <scope>NUCLEOTIDE SEQUENCE [LARGE SCALE GENOMIC DNA]</scope>
    <source>
        <strain evidence="1 2">9715</strain>
    </source>
</reference>
<dbReference type="Proteomes" id="UP000005336">
    <property type="component" value="Unassembled WGS sequence"/>
</dbReference>
<sequence>MCWLVLDTETFYIMVACDDWPVCGLKVGVIGYLIAQLSV</sequence>
<accession>G4CRU3</accession>
<gene>
    <name evidence="1" type="ORF">HMPREF9370_1803</name>
</gene>
<keyword evidence="2" id="KW-1185">Reference proteome</keyword>
<dbReference type="AlphaFoldDB" id="G4CRU3"/>
<name>G4CRU3_9NEIS</name>
<dbReference type="EMBL" id="AGAZ01000062">
    <property type="protein sequence ID" value="EGZ45074.1"/>
    <property type="molecule type" value="Genomic_DNA"/>
</dbReference>
<proteinExistence type="predicted"/>
<protein>
    <submittedName>
        <fullName evidence="1">Uncharacterized protein</fullName>
    </submittedName>
</protein>